<feature type="compositionally biased region" description="Low complexity" evidence="5">
    <location>
        <begin position="50"/>
        <end position="63"/>
    </location>
</feature>
<dbReference type="InterPro" id="IPR001841">
    <property type="entry name" value="Znf_RING"/>
</dbReference>
<feature type="region of interest" description="Disordered" evidence="5">
    <location>
        <begin position="305"/>
        <end position="325"/>
    </location>
</feature>
<reference evidence="7 8" key="1">
    <citation type="journal article" date="2010" name="Nat. Biotechnol.">
        <title>Genome sequence of the model mushroom Schizophyllum commune.</title>
        <authorList>
            <person name="Ohm R.A."/>
            <person name="de Jong J.F."/>
            <person name="Lugones L.G."/>
            <person name="Aerts A."/>
            <person name="Kothe E."/>
            <person name="Stajich J.E."/>
            <person name="de Vries R.P."/>
            <person name="Record E."/>
            <person name="Levasseur A."/>
            <person name="Baker S.E."/>
            <person name="Bartholomew K.A."/>
            <person name="Coutinho P.M."/>
            <person name="Erdmann S."/>
            <person name="Fowler T.J."/>
            <person name="Gathman A.C."/>
            <person name="Lombard V."/>
            <person name="Henrissat B."/>
            <person name="Knabe N."/>
            <person name="Kuees U."/>
            <person name="Lilly W.W."/>
            <person name="Lindquist E."/>
            <person name="Lucas S."/>
            <person name="Magnuson J.K."/>
            <person name="Piumi F."/>
            <person name="Raudaskoski M."/>
            <person name="Salamov A."/>
            <person name="Schmutz J."/>
            <person name="Schwarze F.W.M.R."/>
            <person name="vanKuyk P.A."/>
            <person name="Horton J.S."/>
            <person name="Grigoriev I.V."/>
            <person name="Woesten H.A.B."/>
        </authorList>
    </citation>
    <scope>NUCLEOTIDE SEQUENCE [LARGE SCALE GENOMIC DNA]</scope>
    <source>
        <strain evidence="8">H4-8 / FGSC 9210</strain>
    </source>
</reference>
<dbReference type="InterPro" id="IPR017907">
    <property type="entry name" value="Znf_RING_CS"/>
</dbReference>
<dbReference type="SUPFAM" id="SSF57850">
    <property type="entry name" value="RING/U-box"/>
    <property type="match status" value="1"/>
</dbReference>
<dbReference type="Proteomes" id="UP000007431">
    <property type="component" value="Unassembled WGS sequence"/>
</dbReference>
<dbReference type="GO" id="GO:0005634">
    <property type="term" value="C:nucleus"/>
    <property type="evidence" value="ECO:0007669"/>
    <property type="project" value="TreeGrafter"/>
</dbReference>
<evidence type="ECO:0000256" key="3">
    <source>
        <dbReference type="ARBA" id="ARBA00022833"/>
    </source>
</evidence>
<sequence>MPAQSAEMDLLLSNSAHTISRRSNSNVPNRGEPPHAPHRKKSHKSKKNDPSSSSSSAIPSVPSRGILRRNLDSFGLPLPRTKSSQPDPGPALRSRPNIAYTSAPKLPEPPTHARHSSLPSSAAAEERRLNKGKQREFIEDDALSSATEADHLRDEIEQLKKLVHEQKKTMKKQKKQLEEREREASSAKLNKQEQDAQIQTLKSKCRKNDELVSTIEAAMQCQICMDLMVKPFALSPCGHVLCLECLQNWFRSAPTQEETDLDPEDPDFVLRRQKSCPCCRAVVTRKPVPIFIVKNVAQALARAKDHATPPPAAAETPEEDPWRGIFLSDTESDGYLRDDMDEESLYEYGYTDDEAFIGGMLGFGIYAETDPESVIGSEDDLGGLDEEDDEDEDADPEYVFPIWEPPAVPFIDPQDYAGTDVTDEDIRMMQRGCTLPMIRHYSMQYEHHRGLTAFVSTTDTRRPNEYCLMLGWNVHLQPDDLDGANYITDVLDQVDAIYDGLAPEIAWDVWSDEDGVVHAQLKVPAHPTAYTDTDTEEWLD</sequence>
<dbReference type="PROSITE" id="PS00518">
    <property type="entry name" value="ZF_RING_1"/>
    <property type="match status" value="1"/>
</dbReference>
<organism evidence="8">
    <name type="scientific">Schizophyllum commune (strain H4-8 / FGSC 9210)</name>
    <name type="common">Split gill fungus</name>
    <dbReference type="NCBI Taxonomy" id="578458"/>
    <lineage>
        <taxon>Eukaryota</taxon>
        <taxon>Fungi</taxon>
        <taxon>Dikarya</taxon>
        <taxon>Basidiomycota</taxon>
        <taxon>Agaricomycotina</taxon>
        <taxon>Agaricomycetes</taxon>
        <taxon>Agaricomycetidae</taxon>
        <taxon>Agaricales</taxon>
        <taxon>Schizophyllaceae</taxon>
        <taxon>Schizophyllum</taxon>
    </lineage>
</organism>
<keyword evidence="1" id="KW-0479">Metal-binding</keyword>
<dbReference type="InParanoid" id="D8Q0R5"/>
<dbReference type="KEGG" id="scm:SCHCO_02686572"/>
<dbReference type="SMART" id="SM00184">
    <property type="entry name" value="RING"/>
    <property type="match status" value="1"/>
</dbReference>
<dbReference type="InterPro" id="IPR052256">
    <property type="entry name" value="E3_ubiquitin-ligase_CHFR"/>
</dbReference>
<gene>
    <name evidence="7" type="ORF">SCHCODRAFT_256838</name>
</gene>
<dbReference type="AlphaFoldDB" id="D8Q0R5"/>
<dbReference type="EMBL" id="GL377305">
    <property type="protein sequence ID" value="EFI98387.1"/>
    <property type="molecule type" value="Genomic_DNA"/>
</dbReference>
<dbReference type="GeneID" id="9595576"/>
<evidence type="ECO:0000256" key="2">
    <source>
        <dbReference type="ARBA" id="ARBA00022771"/>
    </source>
</evidence>
<evidence type="ECO:0000259" key="6">
    <source>
        <dbReference type="PROSITE" id="PS50089"/>
    </source>
</evidence>
<dbReference type="HOGENOM" id="CLU_030109_0_0_1"/>
<dbReference type="PANTHER" id="PTHR16079:SF4">
    <property type="entry name" value="E3 UBIQUITIN-PROTEIN LIGASE CHFR"/>
    <property type="match status" value="1"/>
</dbReference>
<accession>D8Q0R5</accession>
<proteinExistence type="predicted"/>
<feature type="compositionally biased region" description="Basic residues" evidence="5">
    <location>
        <begin position="36"/>
        <end position="46"/>
    </location>
</feature>
<dbReference type="RefSeq" id="XP_003033290.1">
    <property type="nucleotide sequence ID" value="XM_003033244.1"/>
</dbReference>
<feature type="compositionally biased region" description="Basic and acidic residues" evidence="5">
    <location>
        <begin position="175"/>
        <end position="194"/>
    </location>
</feature>
<dbReference type="InterPro" id="IPR027370">
    <property type="entry name" value="Znf-RING_euk"/>
</dbReference>
<feature type="region of interest" description="Disordered" evidence="5">
    <location>
        <begin position="166"/>
        <end position="195"/>
    </location>
</feature>
<dbReference type="OMA" id="CTREMIN"/>
<evidence type="ECO:0000256" key="4">
    <source>
        <dbReference type="PROSITE-ProRule" id="PRU00175"/>
    </source>
</evidence>
<dbReference type="Gene3D" id="3.30.40.10">
    <property type="entry name" value="Zinc/RING finger domain, C3HC4 (zinc finger)"/>
    <property type="match status" value="1"/>
</dbReference>
<feature type="region of interest" description="Disordered" evidence="5">
    <location>
        <begin position="1"/>
        <end position="144"/>
    </location>
</feature>
<feature type="compositionally biased region" description="Basic and acidic residues" evidence="5">
    <location>
        <begin position="124"/>
        <end position="137"/>
    </location>
</feature>
<keyword evidence="3" id="KW-0862">Zinc</keyword>
<dbReference type="InterPro" id="IPR013083">
    <property type="entry name" value="Znf_RING/FYVE/PHD"/>
</dbReference>
<dbReference type="GO" id="GO:0008270">
    <property type="term" value="F:zinc ion binding"/>
    <property type="evidence" value="ECO:0007669"/>
    <property type="project" value="UniProtKB-KW"/>
</dbReference>
<dbReference type="GO" id="GO:0016567">
    <property type="term" value="P:protein ubiquitination"/>
    <property type="evidence" value="ECO:0007669"/>
    <property type="project" value="TreeGrafter"/>
</dbReference>
<dbReference type="PROSITE" id="PS50089">
    <property type="entry name" value="ZF_RING_2"/>
    <property type="match status" value="1"/>
</dbReference>
<evidence type="ECO:0000256" key="5">
    <source>
        <dbReference type="SAM" id="MobiDB-lite"/>
    </source>
</evidence>
<dbReference type="GO" id="GO:0004842">
    <property type="term" value="F:ubiquitin-protein transferase activity"/>
    <property type="evidence" value="ECO:0007669"/>
    <property type="project" value="TreeGrafter"/>
</dbReference>
<evidence type="ECO:0000256" key="1">
    <source>
        <dbReference type="ARBA" id="ARBA00022723"/>
    </source>
</evidence>
<dbReference type="PANTHER" id="PTHR16079">
    <property type="entry name" value="UBIQUITIN LIGASE PROTEIN CHFR"/>
    <property type="match status" value="1"/>
</dbReference>
<evidence type="ECO:0000313" key="8">
    <source>
        <dbReference type="Proteomes" id="UP000007431"/>
    </source>
</evidence>
<dbReference type="InterPro" id="IPR058504">
    <property type="entry name" value="DUF8191"/>
</dbReference>
<dbReference type="STRING" id="578458.D8Q0R5"/>
<name>D8Q0R5_SCHCM</name>
<dbReference type="Pfam" id="PF26609">
    <property type="entry name" value="DUF8191"/>
    <property type="match status" value="1"/>
</dbReference>
<feature type="domain" description="RING-type" evidence="6">
    <location>
        <begin position="221"/>
        <end position="280"/>
    </location>
</feature>
<protein>
    <recommendedName>
        <fullName evidence="6">RING-type domain-containing protein</fullName>
    </recommendedName>
</protein>
<dbReference type="eggNOG" id="KOG2177">
    <property type="taxonomic scope" value="Eukaryota"/>
</dbReference>
<keyword evidence="2 4" id="KW-0863">Zinc-finger</keyword>
<feature type="compositionally biased region" description="Polar residues" evidence="5">
    <location>
        <begin position="12"/>
        <end position="28"/>
    </location>
</feature>
<dbReference type="Pfam" id="PF13445">
    <property type="entry name" value="zf-RING_UBOX"/>
    <property type="match status" value="1"/>
</dbReference>
<dbReference type="VEuPathDB" id="FungiDB:SCHCODRAFT_02686572"/>
<evidence type="ECO:0000313" key="7">
    <source>
        <dbReference type="EMBL" id="EFI98387.1"/>
    </source>
</evidence>
<dbReference type="GO" id="GO:0006511">
    <property type="term" value="P:ubiquitin-dependent protein catabolic process"/>
    <property type="evidence" value="ECO:0007669"/>
    <property type="project" value="TreeGrafter"/>
</dbReference>
<keyword evidence="8" id="KW-1185">Reference proteome</keyword>
<dbReference type="OrthoDB" id="6105938at2759"/>